<reference evidence="2" key="2">
    <citation type="submission" date="2020-09" db="EMBL/GenBank/DDBJ databases">
        <authorList>
            <person name="Sun Q."/>
            <person name="Kim S."/>
        </authorList>
    </citation>
    <scope>NUCLEOTIDE SEQUENCE</scope>
    <source>
        <strain evidence="2">KCTC 32501</strain>
    </source>
</reference>
<evidence type="ECO:0008006" key="4">
    <source>
        <dbReference type="Google" id="ProtNLM"/>
    </source>
</evidence>
<gene>
    <name evidence="2" type="ORF">GCM10009007_05840</name>
</gene>
<evidence type="ECO:0000313" key="3">
    <source>
        <dbReference type="Proteomes" id="UP000614287"/>
    </source>
</evidence>
<dbReference type="InterPro" id="IPR025238">
    <property type="entry name" value="DUF4184"/>
</dbReference>
<feature type="transmembrane region" description="Helical" evidence="1">
    <location>
        <begin position="102"/>
        <end position="122"/>
    </location>
</feature>
<proteinExistence type="predicted"/>
<name>A0A8J3CMN7_9BURK</name>
<feature type="transmembrane region" description="Helical" evidence="1">
    <location>
        <begin position="191"/>
        <end position="210"/>
    </location>
</feature>
<keyword evidence="1" id="KW-0472">Membrane</keyword>
<keyword evidence="1" id="KW-1133">Transmembrane helix</keyword>
<keyword evidence="1" id="KW-0812">Transmembrane</keyword>
<keyword evidence="3" id="KW-1185">Reference proteome</keyword>
<comment type="caution">
    <text evidence="2">The sequence shown here is derived from an EMBL/GenBank/DDBJ whole genome shotgun (WGS) entry which is preliminary data.</text>
</comment>
<protein>
    <recommendedName>
        <fullName evidence="4">DUF4184 family protein</fullName>
    </recommendedName>
</protein>
<dbReference type="Pfam" id="PF13803">
    <property type="entry name" value="DUF4184"/>
    <property type="match status" value="1"/>
</dbReference>
<evidence type="ECO:0000313" key="2">
    <source>
        <dbReference type="EMBL" id="GHA68059.1"/>
    </source>
</evidence>
<dbReference type="EMBL" id="BMZG01000003">
    <property type="protein sequence ID" value="GHA68059.1"/>
    <property type="molecule type" value="Genomic_DNA"/>
</dbReference>
<organism evidence="2 3">
    <name type="scientific">Formosimonas limnophila</name>
    <dbReference type="NCBI Taxonomy" id="1384487"/>
    <lineage>
        <taxon>Bacteria</taxon>
        <taxon>Pseudomonadati</taxon>
        <taxon>Pseudomonadota</taxon>
        <taxon>Betaproteobacteria</taxon>
        <taxon>Burkholderiales</taxon>
        <taxon>Burkholderiaceae</taxon>
        <taxon>Formosimonas</taxon>
    </lineage>
</organism>
<reference evidence="2" key="1">
    <citation type="journal article" date="2014" name="Int. J. Syst. Evol. Microbiol.">
        <title>Complete genome sequence of Corynebacterium casei LMG S-19264T (=DSM 44701T), isolated from a smear-ripened cheese.</title>
        <authorList>
            <consortium name="US DOE Joint Genome Institute (JGI-PGF)"/>
            <person name="Walter F."/>
            <person name="Albersmeier A."/>
            <person name="Kalinowski J."/>
            <person name="Ruckert C."/>
        </authorList>
    </citation>
    <scope>NUCLEOTIDE SEQUENCE</scope>
    <source>
        <strain evidence="2">KCTC 32501</strain>
    </source>
</reference>
<feature type="transmembrane region" description="Helical" evidence="1">
    <location>
        <begin position="56"/>
        <end position="74"/>
    </location>
</feature>
<accession>A0A8J3CMN7</accession>
<dbReference type="AlphaFoldDB" id="A0A8J3CMN7"/>
<dbReference type="Proteomes" id="UP000614287">
    <property type="component" value="Unassembled WGS sequence"/>
</dbReference>
<evidence type="ECO:0000256" key="1">
    <source>
        <dbReference type="SAM" id="Phobius"/>
    </source>
</evidence>
<feature type="transmembrane region" description="Helical" evidence="1">
    <location>
        <begin position="222"/>
        <end position="243"/>
    </location>
</feature>
<sequence length="255" mass="29326">MPFTFAHPAAILPFRHWFGSSDGALSALVIGSVIPDIPYFFLFLPSADLTHSWLGLFKWCLPLALVVWLFWRWLVVPLLVDALPSFVGQRLRLMPVVWPKSIGAWLLALCAVCLGAATHLLWDGFTHRLGFVVQMFPEMEREVFAWQGYTLTVYRLLQHLSSLVGVSVLLFFCVRWLHSTPPEGSYQPRDFAWLLTVLVALLLMGVIRVCWFSGTFIAEKLLFLNVVWMIRWGLVVALAYVLFWHGRRYWHAAHK</sequence>
<feature type="transmembrane region" description="Helical" evidence="1">
    <location>
        <begin position="23"/>
        <end position="44"/>
    </location>
</feature>
<feature type="transmembrane region" description="Helical" evidence="1">
    <location>
        <begin position="160"/>
        <end position="179"/>
    </location>
</feature>
<dbReference type="RefSeq" id="WP_189491357.1">
    <property type="nucleotide sequence ID" value="NZ_BMZG01000003.1"/>
</dbReference>